<dbReference type="InterPro" id="IPR036568">
    <property type="entry name" value="GGCT-like_sf"/>
</dbReference>
<dbReference type="EMBL" id="FZOT01000001">
    <property type="protein sequence ID" value="SNS11625.1"/>
    <property type="molecule type" value="Genomic_DNA"/>
</dbReference>
<proteinExistence type="predicted"/>
<keyword evidence="1 4" id="KW-0808">Transferase</keyword>
<gene>
    <name evidence="4" type="ORF">SAMN06265795_10194</name>
</gene>
<dbReference type="Gene3D" id="3.10.490.10">
    <property type="entry name" value="Gamma-glutamyl cyclotransferase-like"/>
    <property type="match status" value="1"/>
</dbReference>
<dbReference type="Proteomes" id="UP000198284">
    <property type="component" value="Unassembled WGS sequence"/>
</dbReference>
<sequence>MSLAIFTYGSLMFDPVWRRVVRGRYASAAAVLADHARYAVRDETYPGVVPQAGASVAGLLYFDVSADDVAALDAFEGNAYRRDQVTVTTADGKTYSAATYLFLNGADLTGDPWLPEAFRMERFLATYCRERLSE</sequence>
<feature type="domain" description="Gamma-glutamylcyclotransferase AIG2-like" evidence="3">
    <location>
        <begin position="5"/>
        <end position="107"/>
    </location>
</feature>
<dbReference type="CDD" id="cd06661">
    <property type="entry name" value="GGCT_like"/>
    <property type="match status" value="1"/>
</dbReference>
<dbReference type="SUPFAM" id="SSF110857">
    <property type="entry name" value="Gamma-glutamyl cyclotransferase-like"/>
    <property type="match status" value="1"/>
</dbReference>
<dbReference type="GO" id="GO:0016740">
    <property type="term" value="F:transferase activity"/>
    <property type="evidence" value="ECO:0007669"/>
    <property type="project" value="UniProtKB-KW"/>
</dbReference>
<dbReference type="AlphaFoldDB" id="A0A239BUA7"/>
<keyword evidence="5" id="KW-1185">Reference proteome</keyword>
<dbReference type="RefSeq" id="WP_089397338.1">
    <property type="nucleotide sequence ID" value="NZ_FZOT01000001.1"/>
</dbReference>
<dbReference type="OrthoDB" id="279154at2"/>
<evidence type="ECO:0000256" key="1">
    <source>
        <dbReference type="ARBA" id="ARBA00022679"/>
    </source>
</evidence>
<dbReference type="InterPro" id="IPR009288">
    <property type="entry name" value="AIG2-like_dom"/>
</dbReference>
<protein>
    <recommendedName>
        <fullName evidence="2">Putative gamma-glutamylcyclotransferase</fullName>
    </recommendedName>
</protein>
<evidence type="ECO:0000259" key="3">
    <source>
        <dbReference type="Pfam" id="PF06094"/>
    </source>
</evidence>
<evidence type="ECO:0000313" key="4">
    <source>
        <dbReference type="EMBL" id="SNS11625.1"/>
    </source>
</evidence>
<dbReference type="PANTHER" id="PTHR31544">
    <property type="entry name" value="AIG2-LIKE PROTEIN D"/>
    <property type="match status" value="1"/>
</dbReference>
<reference evidence="4 5" key="1">
    <citation type="submission" date="2017-06" db="EMBL/GenBank/DDBJ databases">
        <authorList>
            <person name="Kim H.J."/>
            <person name="Triplett B.A."/>
        </authorList>
    </citation>
    <scope>NUCLEOTIDE SEQUENCE [LARGE SCALE GENOMIC DNA]</scope>
    <source>
        <strain evidence="4 5">U15</strain>
    </source>
</reference>
<organism evidence="4 5">
    <name type="scientific">Noviherbaspirillum humi</name>
    <dbReference type="NCBI Taxonomy" id="1688639"/>
    <lineage>
        <taxon>Bacteria</taxon>
        <taxon>Pseudomonadati</taxon>
        <taxon>Pseudomonadota</taxon>
        <taxon>Betaproteobacteria</taxon>
        <taxon>Burkholderiales</taxon>
        <taxon>Oxalobacteraceae</taxon>
        <taxon>Noviherbaspirillum</taxon>
    </lineage>
</organism>
<name>A0A239BUA7_9BURK</name>
<dbReference type="Pfam" id="PF06094">
    <property type="entry name" value="GGACT"/>
    <property type="match status" value="1"/>
</dbReference>
<evidence type="ECO:0000256" key="2">
    <source>
        <dbReference type="ARBA" id="ARBA00030602"/>
    </source>
</evidence>
<evidence type="ECO:0000313" key="5">
    <source>
        <dbReference type="Proteomes" id="UP000198284"/>
    </source>
</evidence>
<accession>A0A239BUA7</accession>
<dbReference type="PANTHER" id="PTHR31544:SF2">
    <property type="entry name" value="AIG2-LIKE PROTEIN D"/>
    <property type="match status" value="1"/>
</dbReference>
<dbReference type="InterPro" id="IPR045038">
    <property type="entry name" value="AIG2-like"/>
</dbReference>
<dbReference type="InterPro" id="IPR013024">
    <property type="entry name" value="GGCT-like"/>
</dbReference>